<reference evidence="2" key="1">
    <citation type="journal article" date="2020" name="Fungal Divers.">
        <title>Resolving the Mortierellaceae phylogeny through synthesis of multi-gene phylogenetics and phylogenomics.</title>
        <authorList>
            <person name="Vandepol N."/>
            <person name="Liber J."/>
            <person name="Desiro A."/>
            <person name="Na H."/>
            <person name="Kennedy M."/>
            <person name="Barry K."/>
            <person name="Grigoriev I.V."/>
            <person name="Miller A.N."/>
            <person name="O'Donnell K."/>
            <person name="Stajich J.E."/>
            <person name="Bonito G."/>
        </authorList>
    </citation>
    <scope>NUCLEOTIDE SEQUENCE</scope>
    <source>
        <strain evidence="2">KOD948</strain>
    </source>
</reference>
<dbReference type="AlphaFoldDB" id="A0A9P6PMY7"/>
<evidence type="ECO:0000313" key="3">
    <source>
        <dbReference type="Proteomes" id="UP000726737"/>
    </source>
</evidence>
<evidence type="ECO:0000313" key="2">
    <source>
        <dbReference type="EMBL" id="KAG0249011.1"/>
    </source>
</evidence>
<sequence>MGNAAMDELFSRLLLVKCCEFSAKHFTYPHSINVIRNLHVLVRHGQTDGDPSNRPSDLEIKLAKQRLTNLGAEYTKEVFPPDSTISTLMHLNTLLHDVMPSEIFLFPADFVVSESEYNSVGSTHVNINDEIGDPELLSLLTEVTCSSKPVSESSSSEVSTPVSQSAILVESGQDAGSDSSALPAKRNLEEISSRQHSEIRSEVEQPMTKSRKTDTRGSDYIFEQDDNSVNQPNSRITAKRLKQQLASAKRHSSTGNCLNQDLVIERMHSWLESLFNDENIQATKDLLTEYVRGVTVGIGDIDALLNSINQLRHKPKIHVIPETLPAFARRASVDSAHTTVIAVTLYAIEMLYIIKDRCVKGLQ</sequence>
<comment type="caution">
    <text evidence="2">The sequence shown here is derived from an EMBL/GenBank/DDBJ whole genome shotgun (WGS) entry which is preliminary data.</text>
</comment>
<dbReference type="OrthoDB" id="10659075at2759"/>
<keyword evidence="3" id="KW-1185">Reference proteome</keyword>
<feature type="compositionally biased region" description="Basic and acidic residues" evidence="1">
    <location>
        <begin position="186"/>
        <end position="203"/>
    </location>
</feature>
<gene>
    <name evidence="2" type="ORF">BG011_009673</name>
</gene>
<dbReference type="Proteomes" id="UP000726737">
    <property type="component" value="Unassembled WGS sequence"/>
</dbReference>
<name>A0A9P6PMY7_9FUNG</name>
<feature type="region of interest" description="Disordered" evidence="1">
    <location>
        <begin position="171"/>
        <end position="216"/>
    </location>
</feature>
<dbReference type="EMBL" id="JAAAJA010000883">
    <property type="protein sequence ID" value="KAG0249011.1"/>
    <property type="molecule type" value="Genomic_DNA"/>
</dbReference>
<protein>
    <submittedName>
        <fullName evidence="2">Uncharacterized protein</fullName>
    </submittedName>
</protein>
<organism evidence="2 3">
    <name type="scientific">Mortierella polycephala</name>
    <dbReference type="NCBI Taxonomy" id="41804"/>
    <lineage>
        <taxon>Eukaryota</taxon>
        <taxon>Fungi</taxon>
        <taxon>Fungi incertae sedis</taxon>
        <taxon>Mucoromycota</taxon>
        <taxon>Mortierellomycotina</taxon>
        <taxon>Mortierellomycetes</taxon>
        <taxon>Mortierellales</taxon>
        <taxon>Mortierellaceae</taxon>
        <taxon>Mortierella</taxon>
    </lineage>
</organism>
<evidence type="ECO:0000256" key="1">
    <source>
        <dbReference type="SAM" id="MobiDB-lite"/>
    </source>
</evidence>
<accession>A0A9P6PMY7</accession>
<proteinExistence type="predicted"/>